<comment type="caution">
    <text evidence="1">The sequence shown here is derived from an EMBL/GenBank/DDBJ whole genome shotgun (WGS) entry which is preliminary data.</text>
</comment>
<dbReference type="EMBL" id="LSYV01000012">
    <property type="protein sequence ID" value="KXZ51857.1"/>
    <property type="molecule type" value="Genomic_DNA"/>
</dbReference>
<keyword evidence="2" id="KW-1185">Reference proteome</keyword>
<gene>
    <name evidence="1" type="ORF">GPECTOR_11g295</name>
</gene>
<evidence type="ECO:0000313" key="1">
    <source>
        <dbReference type="EMBL" id="KXZ51857.1"/>
    </source>
</evidence>
<accession>A0A150GPU3</accession>
<dbReference type="Proteomes" id="UP000075714">
    <property type="component" value="Unassembled WGS sequence"/>
</dbReference>
<evidence type="ECO:0000313" key="2">
    <source>
        <dbReference type="Proteomes" id="UP000075714"/>
    </source>
</evidence>
<organism evidence="1 2">
    <name type="scientific">Gonium pectorale</name>
    <name type="common">Green alga</name>
    <dbReference type="NCBI Taxonomy" id="33097"/>
    <lineage>
        <taxon>Eukaryota</taxon>
        <taxon>Viridiplantae</taxon>
        <taxon>Chlorophyta</taxon>
        <taxon>core chlorophytes</taxon>
        <taxon>Chlorophyceae</taxon>
        <taxon>CS clade</taxon>
        <taxon>Chlamydomonadales</taxon>
        <taxon>Volvocaceae</taxon>
        <taxon>Gonium</taxon>
    </lineage>
</organism>
<reference evidence="2" key="1">
    <citation type="journal article" date="2016" name="Nat. Commun.">
        <title>The Gonium pectorale genome demonstrates co-option of cell cycle regulation during the evolution of multicellularity.</title>
        <authorList>
            <person name="Hanschen E.R."/>
            <person name="Marriage T.N."/>
            <person name="Ferris P.J."/>
            <person name="Hamaji T."/>
            <person name="Toyoda A."/>
            <person name="Fujiyama A."/>
            <person name="Neme R."/>
            <person name="Noguchi H."/>
            <person name="Minakuchi Y."/>
            <person name="Suzuki M."/>
            <person name="Kawai-Toyooka H."/>
            <person name="Smith D.R."/>
            <person name="Sparks H."/>
            <person name="Anderson J."/>
            <person name="Bakaric R."/>
            <person name="Luria V."/>
            <person name="Karger A."/>
            <person name="Kirschner M.W."/>
            <person name="Durand P.M."/>
            <person name="Michod R.E."/>
            <person name="Nozaki H."/>
            <person name="Olson B.J."/>
        </authorList>
    </citation>
    <scope>NUCLEOTIDE SEQUENCE [LARGE SCALE GENOMIC DNA]</scope>
    <source>
        <strain evidence="2">NIES-2863</strain>
    </source>
</reference>
<sequence>MGKDEIPMTAPLLGGRFFDVGAFEKERNLEVLRAAVTACPAGQNAHAARPRALDRMSATWYPQVPEGHMLWLDCRRAGNVPNWPTLASLAVRAVLTFTSYEACTAVHKMLMAALLPLRTTPACLKAKTGITLVLSSRVASVEDGYVKVANKANAITKPR</sequence>
<protein>
    <submittedName>
        <fullName evidence="1">Uncharacterized protein</fullName>
    </submittedName>
</protein>
<proteinExistence type="predicted"/>
<name>A0A150GPU3_GONPE</name>
<dbReference type="OrthoDB" id="3244603at2759"/>
<dbReference type="AlphaFoldDB" id="A0A150GPU3"/>